<feature type="compositionally biased region" description="Acidic residues" evidence="3">
    <location>
        <begin position="41"/>
        <end position="53"/>
    </location>
</feature>
<feature type="compositionally biased region" description="Basic and acidic residues" evidence="3">
    <location>
        <begin position="31"/>
        <end position="40"/>
    </location>
</feature>
<keyword evidence="5" id="KW-0732">Signal</keyword>
<feature type="signal peptide" evidence="5">
    <location>
        <begin position="1"/>
        <end position="25"/>
    </location>
</feature>
<evidence type="ECO:0000313" key="7">
    <source>
        <dbReference type="RefSeq" id="XP_018018108.1"/>
    </source>
</evidence>
<dbReference type="Pfam" id="PF08238">
    <property type="entry name" value="Sel1"/>
    <property type="match status" value="8"/>
</dbReference>
<dbReference type="KEGG" id="hazt:108674658"/>
<evidence type="ECO:0000256" key="1">
    <source>
        <dbReference type="ARBA" id="ARBA00038101"/>
    </source>
</evidence>
<accession>A0A8B7NWG8</accession>
<dbReference type="InterPro" id="IPR011990">
    <property type="entry name" value="TPR-like_helical_dom_sf"/>
</dbReference>
<evidence type="ECO:0000256" key="2">
    <source>
        <dbReference type="SAM" id="Coils"/>
    </source>
</evidence>
<feature type="chain" id="PRO_5034917248" evidence="5">
    <location>
        <begin position="26"/>
        <end position="706"/>
    </location>
</feature>
<gene>
    <name evidence="7" type="primary">LOC108674658</name>
</gene>
<dbReference type="Gene3D" id="1.25.40.10">
    <property type="entry name" value="Tetratricopeptide repeat domain"/>
    <property type="match status" value="3"/>
</dbReference>
<evidence type="ECO:0000313" key="6">
    <source>
        <dbReference type="Proteomes" id="UP000694843"/>
    </source>
</evidence>
<dbReference type="SUPFAM" id="SSF81901">
    <property type="entry name" value="HCP-like"/>
    <property type="match status" value="3"/>
</dbReference>
<keyword evidence="4" id="KW-0472">Membrane</keyword>
<dbReference type="RefSeq" id="XP_018018108.1">
    <property type="nucleotide sequence ID" value="XM_018162619.2"/>
</dbReference>
<evidence type="ECO:0000256" key="4">
    <source>
        <dbReference type="SAM" id="Phobius"/>
    </source>
</evidence>
<proteinExistence type="inferred from homology"/>
<feature type="transmembrane region" description="Helical" evidence="4">
    <location>
        <begin position="661"/>
        <end position="679"/>
    </location>
</feature>
<dbReference type="OMA" id="DRSFSEW"/>
<keyword evidence="2" id="KW-0175">Coiled coil</keyword>
<evidence type="ECO:0000256" key="5">
    <source>
        <dbReference type="SAM" id="SignalP"/>
    </source>
</evidence>
<dbReference type="PANTHER" id="PTHR11102">
    <property type="entry name" value="SEL-1-LIKE PROTEIN"/>
    <property type="match status" value="1"/>
</dbReference>
<dbReference type="InterPro" id="IPR050767">
    <property type="entry name" value="Sel1_AlgK"/>
</dbReference>
<dbReference type="GeneID" id="108674658"/>
<keyword evidence="4" id="KW-0812">Transmembrane</keyword>
<dbReference type="Proteomes" id="UP000694843">
    <property type="component" value="Unplaced"/>
</dbReference>
<protein>
    <submittedName>
        <fullName evidence="7">Protein sel-1 homolog 1</fullName>
    </submittedName>
</protein>
<name>A0A8B7NWG8_HYAAZ</name>
<sequence>MASKYASYPIISVLLFAILIVSALSEDVEDTSKKDTSKELQEDETSNLENDLDDEEGVTKEFVIKQDVDGTIQVEEVNLQAVNQEIPLKSLEETLSLLFNSKHTVSDKMLDTLESEENDKKSLQEKFAETKLEKQFKYENEEGTGASYYEKAQQHLNQMPSDEGPAYLLLSEAAARGHWKAKRQVAWGHVFGKHLPLDLQEARNIFTELADKGDPEGQMGLGFMYGAGLSHNSSQAKALVYFTFGALGGNEWAQMALAYRYWAGIGVPSNCETALTYYRKVATTVSEQVSVTGGRAVQRVRLMEEIDNPNSGGMLDDDLIQYYQFLAEKGDVQAQIGLGQLHYQGGRGVQQDHQRALNYFMQAAEAGNPDAMAFLGKMYLEGGKVVAANNETAYNYFKKAADLNNAVGYSGLGLMYLHGRHVEQDYKEALKYFTLAAKRGWVDGQLQLGNMYFSGLGVRKDYKKAIENYNLASQSGHVLAFYSLAQMQSTGTGMLRSCHTSVEVAQTNAAYILARHGPFPSLFPEEETLSRALMYWGRAAGQGYSFARVKLGDHYYYGWGTNVDYEAAAAHYRLASEQQRNAQAMFNLGYMHEQGQGLNQDMHLAKRFYDQARESDSDAVVPVALALAKLAVLFAFKFLAEFNWRESLAKFDPDVLLGPDWDIFLMILLTVLIATLIILRQARYLPPHLRQQRNNNNNNNNLQQPQ</sequence>
<dbReference type="GO" id="GO:0005789">
    <property type="term" value="C:endoplasmic reticulum membrane"/>
    <property type="evidence" value="ECO:0007669"/>
    <property type="project" value="TreeGrafter"/>
</dbReference>
<dbReference type="InterPro" id="IPR006597">
    <property type="entry name" value="Sel1-like"/>
</dbReference>
<reference evidence="7" key="1">
    <citation type="submission" date="2025-08" db="UniProtKB">
        <authorList>
            <consortium name="RefSeq"/>
        </authorList>
    </citation>
    <scope>IDENTIFICATION</scope>
    <source>
        <tissue evidence="7">Whole organism</tissue>
    </source>
</reference>
<evidence type="ECO:0000256" key="3">
    <source>
        <dbReference type="SAM" id="MobiDB-lite"/>
    </source>
</evidence>
<feature type="coiled-coil region" evidence="2">
    <location>
        <begin position="106"/>
        <end position="133"/>
    </location>
</feature>
<dbReference type="GO" id="GO:0036503">
    <property type="term" value="P:ERAD pathway"/>
    <property type="evidence" value="ECO:0007669"/>
    <property type="project" value="TreeGrafter"/>
</dbReference>
<dbReference type="AlphaFoldDB" id="A0A8B7NWG8"/>
<keyword evidence="6" id="KW-1185">Reference proteome</keyword>
<dbReference type="OrthoDB" id="27934at2759"/>
<dbReference type="PANTHER" id="PTHR11102:SF147">
    <property type="entry name" value="SEL1L ADAPTOR SUBUNIT OF ERAD E3 UBIQUITIN LIGASE"/>
    <property type="match status" value="1"/>
</dbReference>
<comment type="similarity">
    <text evidence="1">Belongs to the sel-1 family.</text>
</comment>
<keyword evidence="4" id="KW-1133">Transmembrane helix</keyword>
<dbReference type="SMART" id="SM00671">
    <property type="entry name" value="SEL1"/>
    <property type="match status" value="9"/>
</dbReference>
<organism evidence="6 7">
    <name type="scientific">Hyalella azteca</name>
    <name type="common">Amphipod</name>
    <dbReference type="NCBI Taxonomy" id="294128"/>
    <lineage>
        <taxon>Eukaryota</taxon>
        <taxon>Metazoa</taxon>
        <taxon>Ecdysozoa</taxon>
        <taxon>Arthropoda</taxon>
        <taxon>Crustacea</taxon>
        <taxon>Multicrustacea</taxon>
        <taxon>Malacostraca</taxon>
        <taxon>Eumalacostraca</taxon>
        <taxon>Peracarida</taxon>
        <taxon>Amphipoda</taxon>
        <taxon>Senticaudata</taxon>
        <taxon>Talitrida</taxon>
        <taxon>Talitroidea</taxon>
        <taxon>Hyalellidae</taxon>
        <taxon>Hyalella</taxon>
    </lineage>
</organism>
<feature type="transmembrane region" description="Helical" evidence="4">
    <location>
        <begin position="619"/>
        <end position="640"/>
    </location>
</feature>
<feature type="region of interest" description="Disordered" evidence="3">
    <location>
        <begin position="31"/>
        <end position="53"/>
    </location>
</feature>